<dbReference type="InterPro" id="IPR036590">
    <property type="entry name" value="SRAP-like"/>
</dbReference>
<dbReference type="InterPro" id="IPR003738">
    <property type="entry name" value="SRAP"/>
</dbReference>
<dbReference type="PANTHER" id="PTHR13604:SF0">
    <property type="entry name" value="ABASIC SITE PROCESSING PROTEIN HMCES"/>
    <property type="match status" value="1"/>
</dbReference>
<dbReference type="STRING" id="1891675.B1H58_15845"/>
<keyword evidence="5" id="KW-0190">Covalent protein-DNA linkage</keyword>
<evidence type="ECO:0000256" key="5">
    <source>
        <dbReference type="ARBA" id="ARBA00023124"/>
    </source>
</evidence>
<dbReference type="PANTHER" id="PTHR13604">
    <property type="entry name" value="DC12-RELATED"/>
    <property type="match status" value="1"/>
</dbReference>
<dbReference type="Proteomes" id="UP000192900">
    <property type="component" value="Chromosome"/>
</dbReference>
<evidence type="ECO:0000256" key="1">
    <source>
        <dbReference type="ARBA" id="ARBA00008136"/>
    </source>
</evidence>
<dbReference type="EMBL" id="CP019706">
    <property type="protein sequence ID" value="ARJ43363.1"/>
    <property type="molecule type" value="Genomic_DNA"/>
</dbReference>
<dbReference type="GO" id="GO:0006508">
    <property type="term" value="P:proteolysis"/>
    <property type="evidence" value="ECO:0007669"/>
    <property type="project" value="UniProtKB-KW"/>
</dbReference>
<keyword evidence="11" id="KW-1185">Reference proteome</keyword>
<reference evidence="10 11" key="1">
    <citation type="submission" date="2017-02" db="EMBL/GenBank/DDBJ databases">
        <title>Complete genome sequence of the drought resistance-promoting endophyte Pantoea alhagi LTYR-11Z.</title>
        <authorList>
            <person name="Zhang L."/>
        </authorList>
    </citation>
    <scope>NUCLEOTIDE SEQUENCE [LARGE SCALE GENOMIC DNA]</scope>
    <source>
        <strain evidence="10 11">LTYR-11Z</strain>
    </source>
</reference>
<dbReference type="GO" id="GO:0016829">
    <property type="term" value="F:lyase activity"/>
    <property type="evidence" value="ECO:0007669"/>
    <property type="project" value="UniProtKB-KW"/>
</dbReference>
<keyword evidence="3" id="KW-0227">DNA damage</keyword>
<dbReference type="GO" id="GO:0003697">
    <property type="term" value="F:single-stranded DNA binding"/>
    <property type="evidence" value="ECO:0007669"/>
    <property type="project" value="InterPro"/>
</dbReference>
<evidence type="ECO:0000256" key="4">
    <source>
        <dbReference type="ARBA" id="ARBA00022801"/>
    </source>
</evidence>
<evidence type="ECO:0000256" key="6">
    <source>
        <dbReference type="ARBA" id="ARBA00023125"/>
    </source>
</evidence>
<dbReference type="RefSeq" id="WP_085071419.1">
    <property type="nucleotide sequence ID" value="NZ_CP019706.1"/>
</dbReference>
<evidence type="ECO:0000256" key="2">
    <source>
        <dbReference type="ARBA" id="ARBA00022670"/>
    </source>
</evidence>
<name>A0A1W6B8L3_9GAMM</name>
<sequence length="227" mass="25990">MCGRFTQIQSREAWLSALEGQAERNIAWDEQPIGRYNVAPGSHVLLLNHRDDALHLDPVFWGYAPPWWHKAPLINARVETAAESKMFRPLWQHGRAVVMADGWYEWKREGEKKQPYYIYHRQRQPLFFAAIGHAPYARPQEKEGFVIITAASDRGMVDLHDRRPLVLEAQAVSEWLHPDTSAQRAGELAGQAALDAQQFSWHPVSRAVGNPHHQQPELVDPIEDPLC</sequence>
<dbReference type="NCBIfam" id="NF007413">
    <property type="entry name" value="PRK09951.1"/>
    <property type="match status" value="1"/>
</dbReference>
<feature type="region of interest" description="Disordered" evidence="9">
    <location>
        <begin position="206"/>
        <end position="227"/>
    </location>
</feature>
<keyword evidence="2 8" id="KW-0645">Protease</keyword>
<comment type="similarity">
    <text evidence="1 8">Belongs to the SOS response-associated peptidase family.</text>
</comment>
<evidence type="ECO:0000256" key="3">
    <source>
        <dbReference type="ARBA" id="ARBA00022763"/>
    </source>
</evidence>
<dbReference type="GO" id="GO:0008233">
    <property type="term" value="F:peptidase activity"/>
    <property type="evidence" value="ECO:0007669"/>
    <property type="project" value="UniProtKB-KW"/>
</dbReference>
<evidence type="ECO:0000313" key="11">
    <source>
        <dbReference type="Proteomes" id="UP000192900"/>
    </source>
</evidence>
<dbReference type="AlphaFoldDB" id="A0A1W6B8L3"/>
<evidence type="ECO:0000256" key="9">
    <source>
        <dbReference type="SAM" id="MobiDB-lite"/>
    </source>
</evidence>
<dbReference type="Pfam" id="PF02586">
    <property type="entry name" value="SRAP"/>
    <property type="match status" value="1"/>
</dbReference>
<keyword evidence="7" id="KW-0456">Lyase</keyword>
<dbReference type="EC" id="3.4.-.-" evidence="8"/>
<dbReference type="SUPFAM" id="SSF143081">
    <property type="entry name" value="BB1717-like"/>
    <property type="match status" value="1"/>
</dbReference>
<gene>
    <name evidence="10" type="ORF">B1H58_15845</name>
</gene>
<evidence type="ECO:0000313" key="10">
    <source>
        <dbReference type="EMBL" id="ARJ43363.1"/>
    </source>
</evidence>
<proteinExistence type="inferred from homology"/>
<keyword evidence="6" id="KW-0238">DNA-binding</keyword>
<dbReference type="Gene3D" id="3.90.1680.10">
    <property type="entry name" value="SOS response associated peptidase-like"/>
    <property type="match status" value="1"/>
</dbReference>
<dbReference type="KEGG" id="palh:B1H58_15845"/>
<accession>A0A1W6B8L3</accession>
<dbReference type="GO" id="GO:0106300">
    <property type="term" value="P:protein-DNA covalent cross-linking repair"/>
    <property type="evidence" value="ECO:0007669"/>
    <property type="project" value="InterPro"/>
</dbReference>
<keyword evidence="4 8" id="KW-0378">Hydrolase</keyword>
<evidence type="ECO:0000256" key="8">
    <source>
        <dbReference type="RuleBase" id="RU364100"/>
    </source>
</evidence>
<organism evidence="10 11">
    <name type="scientific">Pantoea alhagi</name>
    <dbReference type="NCBI Taxonomy" id="1891675"/>
    <lineage>
        <taxon>Bacteria</taxon>
        <taxon>Pseudomonadati</taxon>
        <taxon>Pseudomonadota</taxon>
        <taxon>Gammaproteobacteria</taxon>
        <taxon>Enterobacterales</taxon>
        <taxon>Erwiniaceae</taxon>
        <taxon>Pantoea</taxon>
    </lineage>
</organism>
<protein>
    <recommendedName>
        <fullName evidence="8">Abasic site processing protein</fullName>
        <ecNumber evidence="8">3.4.-.-</ecNumber>
    </recommendedName>
</protein>
<evidence type="ECO:0000256" key="7">
    <source>
        <dbReference type="ARBA" id="ARBA00023239"/>
    </source>
</evidence>
<dbReference type="OrthoDB" id="6192129at2"/>